<accession>A0ABT4UJD7</accession>
<dbReference type="Pfam" id="PF18977">
    <property type="entry name" value="DUF5713"/>
    <property type="match status" value="1"/>
</dbReference>
<dbReference type="EMBL" id="JAQGEF010000008">
    <property type="protein sequence ID" value="MDA3614873.1"/>
    <property type="molecule type" value="Genomic_DNA"/>
</dbReference>
<gene>
    <name evidence="1" type="ORF">O3P16_08635</name>
</gene>
<sequence length="118" mass="13447">MATKQTHLNNEKARNYPFLEEMYADSYYPKKCVDKGKEILIDLCFQIEASTPGNLDELYELTHAATDKFNDLQDCFDENDSEIETVARESIGANFGFIARAYGFEAADTEALIATRDW</sequence>
<evidence type="ECO:0000313" key="2">
    <source>
        <dbReference type="Proteomes" id="UP001210231"/>
    </source>
</evidence>
<comment type="caution">
    <text evidence="1">The sequence shown here is derived from an EMBL/GenBank/DDBJ whole genome shotgun (WGS) entry which is preliminary data.</text>
</comment>
<keyword evidence="2" id="KW-1185">Reference proteome</keyword>
<proteinExistence type="predicted"/>
<protein>
    <submittedName>
        <fullName evidence="1">DUF5713 family protein</fullName>
    </submittedName>
</protein>
<organism evidence="1 2">
    <name type="scientific">Polluticaenibacter yanchengensis</name>
    <dbReference type="NCBI Taxonomy" id="3014562"/>
    <lineage>
        <taxon>Bacteria</taxon>
        <taxon>Pseudomonadati</taxon>
        <taxon>Bacteroidota</taxon>
        <taxon>Chitinophagia</taxon>
        <taxon>Chitinophagales</taxon>
        <taxon>Chitinophagaceae</taxon>
        <taxon>Polluticaenibacter</taxon>
    </lineage>
</organism>
<dbReference type="RefSeq" id="WP_407031198.1">
    <property type="nucleotide sequence ID" value="NZ_JAQGEF010000008.1"/>
</dbReference>
<evidence type="ECO:0000313" key="1">
    <source>
        <dbReference type="EMBL" id="MDA3614873.1"/>
    </source>
</evidence>
<name>A0ABT4UJD7_9BACT</name>
<reference evidence="1 2" key="1">
    <citation type="submission" date="2022-12" db="EMBL/GenBank/DDBJ databases">
        <title>Chitinophagaceae gen. sp. nov., a new member of the family Chitinophagaceae, isolated from soil in a chemical factory.</title>
        <authorList>
            <person name="Ke Z."/>
        </authorList>
    </citation>
    <scope>NUCLEOTIDE SEQUENCE [LARGE SCALE GENOMIC DNA]</scope>
    <source>
        <strain evidence="1 2">LY-5</strain>
    </source>
</reference>
<dbReference type="Proteomes" id="UP001210231">
    <property type="component" value="Unassembled WGS sequence"/>
</dbReference>
<dbReference type="InterPro" id="IPR043767">
    <property type="entry name" value="DUF5713"/>
</dbReference>